<dbReference type="InterPro" id="IPR013520">
    <property type="entry name" value="Ribonucl_H"/>
</dbReference>
<keyword evidence="2" id="KW-0540">Nuclease</keyword>
<dbReference type="NCBIfam" id="NF003765">
    <property type="entry name" value="PRK05359.1"/>
    <property type="match status" value="1"/>
</dbReference>
<dbReference type="GO" id="GO:0000175">
    <property type="term" value="F:3'-5'-RNA exonuclease activity"/>
    <property type="evidence" value="ECO:0007669"/>
    <property type="project" value="InterPro"/>
</dbReference>
<reference evidence="6" key="1">
    <citation type="submission" date="2018-05" db="EMBL/GenBank/DDBJ databases">
        <authorList>
            <person name="Lanie J.A."/>
            <person name="Ng W.-L."/>
            <person name="Kazmierczak K.M."/>
            <person name="Andrzejewski T.M."/>
            <person name="Davidsen T.M."/>
            <person name="Wayne K.J."/>
            <person name="Tettelin H."/>
            <person name="Glass J.I."/>
            <person name="Rusch D."/>
            <person name="Podicherti R."/>
            <person name="Tsui H.-C.T."/>
            <person name="Winkler M.E."/>
        </authorList>
    </citation>
    <scope>NUCLEOTIDE SEQUENCE</scope>
</reference>
<protein>
    <recommendedName>
        <fullName evidence="5">Exonuclease domain-containing protein</fullName>
    </recommendedName>
</protein>
<evidence type="ECO:0000313" key="6">
    <source>
        <dbReference type="EMBL" id="SVD02231.1"/>
    </source>
</evidence>
<gene>
    <name evidence="6" type="ORF">METZ01_LOCUS355085</name>
</gene>
<dbReference type="Pfam" id="PF00929">
    <property type="entry name" value="RNase_T"/>
    <property type="match status" value="1"/>
</dbReference>
<dbReference type="PANTHER" id="PTHR11046">
    <property type="entry name" value="OLIGORIBONUCLEASE, MITOCHONDRIAL"/>
    <property type="match status" value="1"/>
</dbReference>
<organism evidence="6">
    <name type="scientific">marine metagenome</name>
    <dbReference type="NCBI Taxonomy" id="408172"/>
    <lineage>
        <taxon>unclassified sequences</taxon>
        <taxon>metagenomes</taxon>
        <taxon>ecological metagenomes</taxon>
    </lineage>
</organism>
<feature type="domain" description="Exonuclease" evidence="5">
    <location>
        <begin position="10"/>
        <end position="121"/>
    </location>
</feature>
<dbReference type="CDD" id="cd06135">
    <property type="entry name" value="Orn"/>
    <property type="match status" value="1"/>
</dbReference>
<accession>A0A382S004</accession>
<dbReference type="AlphaFoldDB" id="A0A382S004"/>
<sequence length="123" mass="14227">MARKSKYNLVWMDLEMTGLDAEKEVIIEIATLVTDSDLNVLEEGPCIAIHQRDEILDKMDEWNTKHHKASGLVTRVRESLIDQEKAEKRTLEFIKKYCPKGTSPLCGNSIHQDRKFLSKYMCD</sequence>
<dbReference type="GO" id="GO:0003676">
    <property type="term" value="F:nucleic acid binding"/>
    <property type="evidence" value="ECO:0007669"/>
    <property type="project" value="InterPro"/>
</dbReference>
<evidence type="ECO:0000256" key="2">
    <source>
        <dbReference type="ARBA" id="ARBA00022722"/>
    </source>
</evidence>
<dbReference type="Gene3D" id="3.30.420.10">
    <property type="entry name" value="Ribonuclease H-like superfamily/Ribonuclease H"/>
    <property type="match status" value="1"/>
</dbReference>
<evidence type="ECO:0000256" key="3">
    <source>
        <dbReference type="ARBA" id="ARBA00022801"/>
    </source>
</evidence>
<comment type="similarity">
    <text evidence="1">Belongs to the oligoribonuclease family.</text>
</comment>
<dbReference type="InterPro" id="IPR036397">
    <property type="entry name" value="RNaseH_sf"/>
</dbReference>
<proteinExistence type="inferred from homology"/>
<dbReference type="PANTHER" id="PTHR11046:SF0">
    <property type="entry name" value="OLIGORIBONUCLEASE, MITOCHONDRIAL"/>
    <property type="match status" value="1"/>
</dbReference>
<name>A0A382S004_9ZZZZ</name>
<feature type="non-terminal residue" evidence="6">
    <location>
        <position position="123"/>
    </location>
</feature>
<dbReference type="InterPro" id="IPR012337">
    <property type="entry name" value="RNaseH-like_sf"/>
</dbReference>
<dbReference type="EMBL" id="UINC01124824">
    <property type="protein sequence ID" value="SVD02231.1"/>
    <property type="molecule type" value="Genomic_DNA"/>
</dbReference>
<keyword evidence="3" id="KW-0378">Hydrolase</keyword>
<keyword evidence="4" id="KW-0269">Exonuclease</keyword>
<dbReference type="SUPFAM" id="SSF53098">
    <property type="entry name" value="Ribonuclease H-like"/>
    <property type="match status" value="1"/>
</dbReference>
<evidence type="ECO:0000259" key="5">
    <source>
        <dbReference type="Pfam" id="PF00929"/>
    </source>
</evidence>
<dbReference type="InterPro" id="IPR022894">
    <property type="entry name" value="Oligoribonuclease"/>
</dbReference>
<evidence type="ECO:0000256" key="4">
    <source>
        <dbReference type="ARBA" id="ARBA00022839"/>
    </source>
</evidence>
<evidence type="ECO:0000256" key="1">
    <source>
        <dbReference type="ARBA" id="ARBA00009921"/>
    </source>
</evidence>